<evidence type="ECO:0000256" key="1">
    <source>
        <dbReference type="SAM" id="Phobius"/>
    </source>
</evidence>
<evidence type="ECO:0000313" key="3">
    <source>
        <dbReference type="Proteomes" id="UP000515369"/>
    </source>
</evidence>
<organism evidence="2 3">
    <name type="scientific">Spirosoma foliorum</name>
    <dbReference type="NCBI Taxonomy" id="2710596"/>
    <lineage>
        <taxon>Bacteria</taxon>
        <taxon>Pseudomonadati</taxon>
        <taxon>Bacteroidota</taxon>
        <taxon>Cytophagia</taxon>
        <taxon>Cytophagales</taxon>
        <taxon>Cytophagaceae</taxon>
        <taxon>Spirosoma</taxon>
    </lineage>
</organism>
<dbReference type="Proteomes" id="UP000515369">
    <property type="component" value="Chromosome"/>
</dbReference>
<dbReference type="KEGG" id="sfol:H3H32_05200"/>
<keyword evidence="3" id="KW-1185">Reference proteome</keyword>
<keyword evidence="1" id="KW-0812">Transmembrane</keyword>
<keyword evidence="1" id="KW-1133">Transmembrane helix</keyword>
<reference evidence="2 3" key="1">
    <citation type="submission" date="2020-07" db="EMBL/GenBank/DDBJ databases">
        <title>Spirosoma foliorum sp. nov., isolated from the leaves on the Nejang mountain Korea, Republic of.</title>
        <authorList>
            <person name="Ho H."/>
            <person name="Lee Y.-J."/>
            <person name="Nurcahyanto D.-A."/>
            <person name="Kim S.-G."/>
        </authorList>
    </citation>
    <scope>NUCLEOTIDE SEQUENCE [LARGE SCALE GENOMIC DNA]</scope>
    <source>
        <strain evidence="2 3">PL0136</strain>
    </source>
</reference>
<feature type="transmembrane region" description="Helical" evidence="1">
    <location>
        <begin position="181"/>
        <end position="201"/>
    </location>
</feature>
<feature type="transmembrane region" description="Helical" evidence="1">
    <location>
        <begin position="152"/>
        <end position="174"/>
    </location>
</feature>
<feature type="transmembrane region" description="Helical" evidence="1">
    <location>
        <begin position="80"/>
        <end position="98"/>
    </location>
</feature>
<keyword evidence="1" id="KW-0472">Membrane</keyword>
<feature type="transmembrane region" description="Helical" evidence="1">
    <location>
        <begin position="41"/>
        <end position="60"/>
    </location>
</feature>
<dbReference type="AlphaFoldDB" id="A0A7G5GZQ2"/>
<evidence type="ECO:0000313" key="2">
    <source>
        <dbReference type="EMBL" id="QMW04344.1"/>
    </source>
</evidence>
<accession>A0A7G5GZQ2</accession>
<gene>
    <name evidence="2" type="ORF">H3H32_05200</name>
</gene>
<proteinExistence type="predicted"/>
<dbReference type="RefSeq" id="WP_182461598.1">
    <property type="nucleotide sequence ID" value="NZ_CP059732.1"/>
</dbReference>
<protein>
    <submittedName>
        <fullName evidence="2">Uncharacterized protein</fullName>
    </submittedName>
</protein>
<dbReference type="EMBL" id="CP059732">
    <property type="protein sequence ID" value="QMW04344.1"/>
    <property type="molecule type" value="Genomic_DNA"/>
</dbReference>
<sequence>MKILSYWARRHTRLAIFLIVLGEFTNGFNGVILGATILDKIPLAGLTVCMVLLIGVALFIQLYPSQTSASTNYWAGRRWLFVAFLCNFLLFGLLGGIWNQRIQATHPTSSVLGGRRIIVVGDSLSLVDTVRRATHSETKAASTDTEPPSRGLYVVLGILGIAVTYFMAALACTIACSGSGFLALLTLSLGLGGLAGSVYYFSKLGQKPLKRRRDMTADERRRDSGRFWRPWAILIGITSVILLIVALRN</sequence>
<feature type="transmembrane region" description="Helical" evidence="1">
    <location>
        <begin position="12"/>
        <end position="35"/>
    </location>
</feature>
<name>A0A7G5GZQ2_9BACT</name>
<feature type="transmembrane region" description="Helical" evidence="1">
    <location>
        <begin position="228"/>
        <end position="247"/>
    </location>
</feature>